<dbReference type="GO" id="GO:0016787">
    <property type="term" value="F:hydrolase activity"/>
    <property type="evidence" value="ECO:0007669"/>
    <property type="project" value="UniProtKB-UniRule"/>
</dbReference>
<comment type="caution">
    <text evidence="2">Lacks conserved residue(s) required for the propagation of feature annotation.</text>
</comment>
<evidence type="ECO:0000256" key="1">
    <source>
        <dbReference type="ARBA" id="ARBA00023098"/>
    </source>
</evidence>
<dbReference type="InterPro" id="IPR016035">
    <property type="entry name" value="Acyl_Trfase/lysoPLipase"/>
</dbReference>
<feature type="active site" description="Proton acceptor" evidence="2">
    <location>
        <position position="435"/>
    </location>
</feature>
<evidence type="ECO:0000313" key="5">
    <source>
        <dbReference type="Proteomes" id="UP000054903"/>
    </source>
</evidence>
<proteinExistence type="predicted"/>
<dbReference type="Pfam" id="PF24402">
    <property type="entry name" value="iHKD"/>
    <property type="match status" value="1"/>
</dbReference>
<name>A0A157Z5R9_9BURK</name>
<comment type="caution">
    <text evidence="4">The sequence shown here is derived from an EMBL/GenBank/DDBJ whole genome shotgun (WGS) entry which is preliminary data.</text>
</comment>
<dbReference type="PROSITE" id="PS51635">
    <property type="entry name" value="PNPLA"/>
    <property type="match status" value="1"/>
</dbReference>
<dbReference type="Proteomes" id="UP000054903">
    <property type="component" value="Unassembled WGS sequence"/>
</dbReference>
<reference evidence="4" key="1">
    <citation type="submission" date="2016-01" db="EMBL/GenBank/DDBJ databases">
        <authorList>
            <person name="Peeters C."/>
        </authorList>
    </citation>
    <scope>NUCLEOTIDE SEQUENCE</scope>
    <source>
        <strain evidence="4">LMG 29320</strain>
    </source>
</reference>
<keyword evidence="1 2" id="KW-0443">Lipid metabolism</keyword>
<dbReference type="InterPro" id="IPR002641">
    <property type="entry name" value="PNPLA_dom"/>
</dbReference>
<dbReference type="STRING" id="1777138.AWB77_00279"/>
<dbReference type="Gene3D" id="3.40.1090.10">
    <property type="entry name" value="Cytosolic phospholipase A2 catalytic domain"/>
    <property type="match status" value="2"/>
</dbReference>
<evidence type="ECO:0000313" key="4">
    <source>
        <dbReference type="EMBL" id="SAK40888.1"/>
    </source>
</evidence>
<dbReference type="PANTHER" id="PTHR46394">
    <property type="entry name" value="ANNEXIN"/>
    <property type="match status" value="1"/>
</dbReference>
<dbReference type="GO" id="GO:0016042">
    <property type="term" value="P:lipid catabolic process"/>
    <property type="evidence" value="ECO:0007669"/>
    <property type="project" value="UniProtKB-UniRule"/>
</dbReference>
<evidence type="ECO:0000259" key="3">
    <source>
        <dbReference type="PROSITE" id="PS51635"/>
    </source>
</evidence>
<evidence type="ECO:0000256" key="2">
    <source>
        <dbReference type="PROSITE-ProRule" id="PRU01161"/>
    </source>
</evidence>
<dbReference type="Pfam" id="PF01734">
    <property type="entry name" value="Patatin"/>
    <property type="match status" value="1"/>
</dbReference>
<gene>
    <name evidence="4" type="ORF">AWB77_00279</name>
</gene>
<keyword evidence="2" id="KW-0378">Hydrolase</keyword>
<feature type="short sequence motif" description="GXSXG" evidence="2">
    <location>
        <begin position="272"/>
        <end position="276"/>
    </location>
</feature>
<keyword evidence="5" id="KW-1185">Reference proteome</keyword>
<sequence>MQQAFDVLLSQDTTLCEILNKISSAGVRMGVFGGWARDRLIEVPRGTKVSSRDIDFVVDSERPIAEFFPAGYRENPFGGVGIIGKVMPLEAWNLHNTFLFKLRKEQASFAALPATADYDVNAILFFPSQCNEKSSLLDVGAGNALKSGRLDFMADEVAQPKIQAARAVILATKLELQPSEAVCDFVQDVCEEGDAAKEVQTAVDTYCPPELRSRAQRLLSDIRQGSMGGRPKTEFFFHCWGVFEGGGVRAAAHAGAYAAAKRAGVTFGRVAGTSGGSIVAALVAAGAPPSYLRRHLQELDFSPLLDKPSKMDTFFEKKLPLWARALRLVTWGNVRKAADVATYGGLHGSKRLGDWIEQRLVELVRPENSTNKKPVLFSELPIPLYVVATDFSNGQPKVWSHATTGEESVALAVRHSCTIPFFFQPARAGSSIFLDGGAVANLPAYVLNKQSGTLGERDVLSRILAFRLLEDDTGSKPVRDLLDFGRRLSAAIIDSASEIQLQLQPNVYPVQIKTGSIKSTDFDGVNVDSKRFLYGRGVKGAREFFEKERLTALRGDATAQEFQGFDEKMLLLVRQMRSCKGTFLAIGPDTYWLDHVFPSLLLLARRGVAFTAVVTPISWLNPKFAQQEARRRQLLGLLGAVVTETSERLPFMGFAFDLGTNRASTILTYLPEDARTNSRYEDEKVRLYTADSDPVVLEMLAEQVSAHTTAAVPSSLKLEYASCAEQKLIDRLRRVSAYARASISIQSVQVTRDILVMQKQIKEFKALQIRSFMSDLSDHGRNFFGSTQVQLASGRSSIVTPPVFEKHSGALVLIEGNTRLYHCFTNGIDEVEAVVIEGVTDSLPSDGRFSLGNLRLVSSTISIPNNYQNYKESEYRHIERAVHESYD</sequence>
<dbReference type="AlphaFoldDB" id="A0A157Z5R9"/>
<protein>
    <submittedName>
        <fullName evidence="4">Patatin</fullName>
    </submittedName>
</protein>
<dbReference type="EMBL" id="FCNX02000001">
    <property type="protein sequence ID" value="SAK40888.1"/>
    <property type="molecule type" value="Genomic_DNA"/>
</dbReference>
<dbReference type="InterPro" id="IPR052580">
    <property type="entry name" value="Lipid_Hydrolase"/>
</dbReference>
<organism evidence="4 5">
    <name type="scientific">Caballeronia fortuita</name>
    <dbReference type="NCBI Taxonomy" id="1777138"/>
    <lineage>
        <taxon>Bacteria</taxon>
        <taxon>Pseudomonadati</taxon>
        <taxon>Pseudomonadota</taxon>
        <taxon>Betaproteobacteria</taxon>
        <taxon>Burkholderiales</taxon>
        <taxon>Burkholderiaceae</taxon>
        <taxon>Caballeronia</taxon>
    </lineage>
</organism>
<feature type="short sequence motif" description="DGA/G" evidence="2">
    <location>
        <begin position="435"/>
        <end position="437"/>
    </location>
</feature>
<keyword evidence="2" id="KW-0442">Lipid degradation</keyword>
<dbReference type="InterPro" id="IPR057070">
    <property type="entry name" value="HKD_inactive"/>
</dbReference>
<feature type="active site" description="Nucleophile" evidence="2">
    <location>
        <position position="274"/>
    </location>
</feature>
<dbReference type="PANTHER" id="PTHR46394:SF1">
    <property type="entry name" value="PNPLA DOMAIN-CONTAINING PROTEIN"/>
    <property type="match status" value="1"/>
</dbReference>
<dbReference type="SUPFAM" id="SSF52151">
    <property type="entry name" value="FabD/lysophospholipase-like"/>
    <property type="match status" value="1"/>
</dbReference>
<accession>A0A157Z5R9</accession>
<feature type="domain" description="PNPLA" evidence="3">
    <location>
        <begin position="241"/>
        <end position="448"/>
    </location>
</feature>